<dbReference type="GO" id="GO:0006654">
    <property type="term" value="P:phosphatidic acid biosynthetic process"/>
    <property type="evidence" value="ECO:0007669"/>
    <property type="project" value="TreeGrafter"/>
</dbReference>
<dbReference type="Pfam" id="PF01553">
    <property type="entry name" value="Acyltransferase"/>
    <property type="match status" value="1"/>
</dbReference>
<evidence type="ECO:0000256" key="1">
    <source>
        <dbReference type="ARBA" id="ARBA00022679"/>
    </source>
</evidence>
<dbReference type="EC" id="2.3.1.-" evidence="5"/>
<feature type="compositionally biased region" description="Low complexity" evidence="3">
    <location>
        <begin position="250"/>
        <end position="259"/>
    </location>
</feature>
<gene>
    <name evidence="5" type="primary">plsC_11</name>
    <name evidence="5" type="ORF">GALL_252070</name>
</gene>
<dbReference type="PANTHER" id="PTHR10434:SF11">
    <property type="entry name" value="1-ACYL-SN-GLYCEROL-3-PHOSPHATE ACYLTRANSFERASE"/>
    <property type="match status" value="1"/>
</dbReference>
<comment type="caution">
    <text evidence="5">The sequence shown here is derived from an EMBL/GenBank/DDBJ whole genome shotgun (WGS) entry which is preliminary data.</text>
</comment>
<dbReference type="SUPFAM" id="SSF69593">
    <property type="entry name" value="Glycerol-3-phosphate (1)-acyltransferase"/>
    <property type="match status" value="1"/>
</dbReference>
<dbReference type="PANTHER" id="PTHR10434">
    <property type="entry name" value="1-ACYL-SN-GLYCEROL-3-PHOSPHATE ACYLTRANSFERASE"/>
    <property type="match status" value="1"/>
</dbReference>
<feature type="compositionally biased region" description="Acidic residues" evidence="3">
    <location>
        <begin position="274"/>
        <end position="283"/>
    </location>
</feature>
<keyword evidence="2 5" id="KW-0012">Acyltransferase</keyword>
<dbReference type="GO" id="GO:0003841">
    <property type="term" value="F:1-acylglycerol-3-phosphate O-acyltransferase activity"/>
    <property type="evidence" value="ECO:0007669"/>
    <property type="project" value="TreeGrafter"/>
</dbReference>
<dbReference type="SMART" id="SM00563">
    <property type="entry name" value="PlsC"/>
    <property type="match status" value="1"/>
</dbReference>
<accession>A0A1J5RTP5</accession>
<name>A0A1J5RTP5_9ZZZZ</name>
<evidence type="ECO:0000259" key="4">
    <source>
        <dbReference type="SMART" id="SM00563"/>
    </source>
</evidence>
<reference evidence="5" key="1">
    <citation type="submission" date="2016-10" db="EMBL/GenBank/DDBJ databases">
        <title>Sequence of Gallionella enrichment culture.</title>
        <authorList>
            <person name="Poehlein A."/>
            <person name="Muehling M."/>
            <person name="Daniel R."/>
        </authorList>
    </citation>
    <scope>NUCLEOTIDE SEQUENCE</scope>
</reference>
<feature type="domain" description="Phospholipid/glycerol acyltransferase" evidence="4">
    <location>
        <begin position="56"/>
        <end position="175"/>
    </location>
</feature>
<sequence>MSAVGSAHVRRSPQTAARGGGLFYWLMKRVMVGPLLHLIFRPWVRGVEHVPADGGAILASNHLAVIDSFVLPLVLDREIVFIGKSEYFTGSGVKGRLKAGFFRGVGTIPVDRSGGKASEAALNTGLKRLQAGGLFGIYPEGTRSPDGRLYRGKTGVARLALESGSPVIPVAMVGTNVAQPIGQTIPKPIRIGVVVGEPLDFSRYKGMENDRFILRAVTDEIMYALMSLSGQEYVDVYAATQKARIAAGAAAAEADVPRAPGGRDVPEVQPPVPPEEDDDASLG</sequence>
<dbReference type="CDD" id="cd07989">
    <property type="entry name" value="LPLAT_AGPAT-like"/>
    <property type="match status" value="1"/>
</dbReference>
<organism evidence="5">
    <name type="scientific">mine drainage metagenome</name>
    <dbReference type="NCBI Taxonomy" id="410659"/>
    <lineage>
        <taxon>unclassified sequences</taxon>
        <taxon>metagenomes</taxon>
        <taxon>ecological metagenomes</taxon>
    </lineage>
</organism>
<protein>
    <submittedName>
        <fullName evidence="5">1-acyl-sn-glycerol-3-phosphate acyltransferase</fullName>
        <ecNumber evidence="5">2.3.1.-</ecNumber>
    </submittedName>
</protein>
<proteinExistence type="predicted"/>
<dbReference type="AlphaFoldDB" id="A0A1J5RTP5"/>
<evidence type="ECO:0000313" key="5">
    <source>
        <dbReference type="EMBL" id="OIQ92843.1"/>
    </source>
</evidence>
<keyword evidence="1 5" id="KW-0808">Transferase</keyword>
<feature type="region of interest" description="Disordered" evidence="3">
    <location>
        <begin position="250"/>
        <end position="283"/>
    </location>
</feature>
<evidence type="ECO:0000256" key="2">
    <source>
        <dbReference type="ARBA" id="ARBA00023315"/>
    </source>
</evidence>
<evidence type="ECO:0000256" key="3">
    <source>
        <dbReference type="SAM" id="MobiDB-lite"/>
    </source>
</evidence>
<dbReference type="GO" id="GO:0005886">
    <property type="term" value="C:plasma membrane"/>
    <property type="evidence" value="ECO:0007669"/>
    <property type="project" value="TreeGrafter"/>
</dbReference>
<dbReference type="InterPro" id="IPR002123">
    <property type="entry name" value="Plipid/glycerol_acylTrfase"/>
</dbReference>
<dbReference type="EMBL" id="MLJW01000221">
    <property type="protein sequence ID" value="OIQ92843.1"/>
    <property type="molecule type" value="Genomic_DNA"/>
</dbReference>